<feature type="transmembrane region" description="Helical" evidence="1">
    <location>
        <begin position="119"/>
        <end position="141"/>
    </location>
</feature>
<reference evidence="2" key="1">
    <citation type="submission" date="2021-10" db="EMBL/GenBank/DDBJ databases">
        <title>De novo Genome Assembly of Clathrus columnatus (Basidiomycota, Fungi) Using Illumina and Nanopore Sequence Data.</title>
        <authorList>
            <person name="Ogiso-Tanaka E."/>
            <person name="Itagaki H."/>
            <person name="Hosoya T."/>
            <person name="Hosaka K."/>
        </authorList>
    </citation>
    <scope>NUCLEOTIDE SEQUENCE</scope>
    <source>
        <strain evidence="2">MO-923</strain>
    </source>
</reference>
<comment type="caution">
    <text evidence="2">The sequence shown here is derived from an EMBL/GenBank/DDBJ whole genome shotgun (WGS) entry which is preliminary data.</text>
</comment>
<gene>
    <name evidence="2" type="ORF">Clacol_009696</name>
</gene>
<feature type="transmembrane region" description="Helical" evidence="1">
    <location>
        <begin position="79"/>
        <end position="98"/>
    </location>
</feature>
<dbReference type="Proteomes" id="UP001050691">
    <property type="component" value="Unassembled WGS sequence"/>
</dbReference>
<keyword evidence="1" id="KW-0812">Transmembrane</keyword>
<keyword evidence="1" id="KW-1133">Transmembrane helix</keyword>
<sequence>MRAVALNENSRLLYYGVIALFIGEITTGLVLYLISLLSNSLLLSAHLQPNFAAVVTFAKSQLSVAIFPKLSSITAFGQVAPALAFQCLLIPVIVPTIIRHRRTLKSRKKNGVVAIMIRDGIWGFLLNLIGVLVIIIEPVWLAGPLGTPNLQWSYLTFSVTSSRFLLNIRSDTGIPGVSGDMLLSSLYFNGGARNVEEGFRNIDELSIIDEVV</sequence>
<dbReference type="EMBL" id="BPWL01000011">
    <property type="protein sequence ID" value="GJJ15419.1"/>
    <property type="molecule type" value="Genomic_DNA"/>
</dbReference>
<evidence type="ECO:0000313" key="3">
    <source>
        <dbReference type="Proteomes" id="UP001050691"/>
    </source>
</evidence>
<evidence type="ECO:0000313" key="2">
    <source>
        <dbReference type="EMBL" id="GJJ15419.1"/>
    </source>
</evidence>
<organism evidence="2 3">
    <name type="scientific">Clathrus columnatus</name>
    <dbReference type="NCBI Taxonomy" id="1419009"/>
    <lineage>
        <taxon>Eukaryota</taxon>
        <taxon>Fungi</taxon>
        <taxon>Dikarya</taxon>
        <taxon>Basidiomycota</taxon>
        <taxon>Agaricomycotina</taxon>
        <taxon>Agaricomycetes</taxon>
        <taxon>Phallomycetidae</taxon>
        <taxon>Phallales</taxon>
        <taxon>Clathraceae</taxon>
        <taxon>Clathrus</taxon>
    </lineage>
</organism>
<dbReference type="AlphaFoldDB" id="A0AAV5ALC2"/>
<protein>
    <submittedName>
        <fullName evidence="2">Uncharacterized protein</fullName>
    </submittedName>
</protein>
<keyword evidence="1" id="KW-0472">Membrane</keyword>
<accession>A0AAV5ALC2</accession>
<keyword evidence="3" id="KW-1185">Reference proteome</keyword>
<name>A0AAV5ALC2_9AGAM</name>
<proteinExistence type="predicted"/>
<feature type="transmembrane region" description="Helical" evidence="1">
    <location>
        <begin position="12"/>
        <end position="34"/>
    </location>
</feature>
<evidence type="ECO:0000256" key="1">
    <source>
        <dbReference type="SAM" id="Phobius"/>
    </source>
</evidence>